<evidence type="ECO:0000313" key="1">
    <source>
        <dbReference type="EMBL" id="KAE9045868.1"/>
    </source>
</evidence>
<evidence type="ECO:0000313" key="2">
    <source>
        <dbReference type="Proteomes" id="UP000435112"/>
    </source>
</evidence>
<dbReference type="Proteomes" id="UP000435112">
    <property type="component" value="Unassembled WGS sequence"/>
</dbReference>
<dbReference type="OrthoDB" id="10272586at2759"/>
<name>A0A6A3NTB1_9STRA</name>
<protein>
    <submittedName>
        <fullName evidence="1">Uncharacterized protein</fullName>
    </submittedName>
</protein>
<organism evidence="1 2">
    <name type="scientific">Phytophthora rubi</name>
    <dbReference type="NCBI Taxonomy" id="129364"/>
    <lineage>
        <taxon>Eukaryota</taxon>
        <taxon>Sar</taxon>
        <taxon>Stramenopiles</taxon>
        <taxon>Oomycota</taxon>
        <taxon>Peronosporomycetes</taxon>
        <taxon>Peronosporales</taxon>
        <taxon>Peronosporaceae</taxon>
        <taxon>Phytophthora</taxon>
    </lineage>
</organism>
<gene>
    <name evidence="1" type="ORF">PR002_g1991</name>
</gene>
<accession>A0A6A3NTB1</accession>
<sequence length="43" mass="4861">MRPLHSQTEVLVPKSNELVLLRLTQGLNGSIYRLYTPTEAASY</sequence>
<dbReference type="AlphaFoldDB" id="A0A6A3NTB1"/>
<comment type="caution">
    <text evidence="1">The sequence shown here is derived from an EMBL/GenBank/DDBJ whole genome shotgun (WGS) entry which is preliminary data.</text>
</comment>
<proteinExistence type="predicted"/>
<dbReference type="EMBL" id="QXFU01000063">
    <property type="protein sequence ID" value="KAE9045868.1"/>
    <property type="molecule type" value="Genomic_DNA"/>
</dbReference>
<reference evidence="1 2" key="1">
    <citation type="submission" date="2018-09" db="EMBL/GenBank/DDBJ databases">
        <title>Genomic investigation of the strawberry pathogen Phytophthora fragariae indicates pathogenicity is determined by transcriptional variation in three key races.</title>
        <authorList>
            <person name="Adams T.M."/>
            <person name="Armitage A.D."/>
            <person name="Sobczyk M.K."/>
            <person name="Bates H.J."/>
            <person name="Dunwell J.M."/>
            <person name="Nellist C.F."/>
            <person name="Harrison R.J."/>
        </authorList>
    </citation>
    <scope>NUCLEOTIDE SEQUENCE [LARGE SCALE GENOMIC DNA]</scope>
    <source>
        <strain evidence="1 2">SCRP324</strain>
    </source>
</reference>